<dbReference type="GO" id="GO:0005886">
    <property type="term" value="C:plasma membrane"/>
    <property type="evidence" value="ECO:0007669"/>
    <property type="project" value="TreeGrafter"/>
</dbReference>
<feature type="signal peptide" evidence="5">
    <location>
        <begin position="1"/>
        <end position="33"/>
    </location>
</feature>
<evidence type="ECO:0000313" key="7">
    <source>
        <dbReference type="Ensembl" id="ENSPEMP00000033177.1"/>
    </source>
</evidence>
<proteinExistence type="inferred from homology"/>
<dbReference type="InterPro" id="IPR013106">
    <property type="entry name" value="Ig_V-set"/>
</dbReference>
<evidence type="ECO:0000313" key="8">
    <source>
        <dbReference type="Proteomes" id="UP000694547"/>
    </source>
</evidence>
<keyword evidence="1 5" id="KW-0732">Signal</keyword>
<dbReference type="InterPro" id="IPR036179">
    <property type="entry name" value="Ig-like_dom_sf"/>
</dbReference>
<dbReference type="GO" id="GO:0007165">
    <property type="term" value="P:signal transduction"/>
    <property type="evidence" value="ECO:0007669"/>
    <property type="project" value="TreeGrafter"/>
</dbReference>
<dbReference type="Ensembl" id="ENSPEMT00000038446.1">
    <property type="protein sequence ID" value="ENSPEMP00000033177.1"/>
    <property type="gene ID" value="ENSPEMG00000028933.1"/>
</dbReference>
<reference evidence="7" key="2">
    <citation type="submission" date="2025-08" db="UniProtKB">
        <authorList>
            <consortium name="Ensembl"/>
        </authorList>
    </citation>
    <scope>IDENTIFICATION</scope>
</reference>
<dbReference type="InterPro" id="IPR013783">
    <property type="entry name" value="Ig-like_fold"/>
</dbReference>
<dbReference type="PROSITE" id="PS50835">
    <property type="entry name" value="IG_LIKE"/>
    <property type="match status" value="1"/>
</dbReference>
<reference evidence="7 8" key="1">
    <citation type="submission" date="2018-10" db="EMBL/GenBank/DDBJ databases">
        <title>Improved assembly of the deer mouse Peromyscus maniculatus genome.</title>
        <authorList>
            <person name="Lassance J.-M."/>
            <person name="Hoekstra H.E."/>
        </authorList>
    </citation>
    <scope>NUCLEOTIDE SEQUENCE [LARGE SCALE GENOMIC DNA]</scope>
</reference>
<dbReference type="GO" id="GO:0002682">
    <property type="term" value="P:regulation of immune system process"/>
    <property type="evidence" value="ECO:0007669"/>
    <property type="project" value="TreeGrafter"/>
</dbReference>
<evidence type="ECO:0000256" key="1">
    <source>
        <dbReference type="ARBA" id="ARBA00022729"/>
    </source>
</evidence>
<evidence type="ECO:0000256" key="5">
    <source>
        <dbReference type="SAM" id="SignalP"/>
    </source>
</evidence>
<keyword evidence="3" id="KW-0393">Immunoglobulin domain</keyword>
<evidence type="ECO:0000259" key="6">
    <source>
        <dbReference type="PROSITE" id="PS50835"/>
    </source>
</evidence>
<dbReference type="AlphaFoldDB" id="A0A8C8UKK0"/>
<dbReference type="GO" id="GO:0009986">
    <property type="term" value="C:cell surface"/>
    <property type="evidence" value="ECO:0007669"/>
    <property type="project" value="TreeGrafter"/>
</dbReference>
<dbReference type="InterPro" id="IPR003599">
    <property type="entry name" value="Ig_sub"/>
</dbReference>
<accession>A0A8C8UKK0</accession>
<dbReference type="GeneTree" id="ENSGT01100000263479"/>
<dbReference type="Gene3D" id="2.60.40.10">
    <property type="entry name" value="Immunoglobulins"/>
    <property type="match status" value="4"/>
</dbReference>
<name>A0A8C8UKK0_PERMB</name>
<dbReference type="SMART" id="SM00409">
    <property type="entry name" value="IG"/>
    <property type="match status" value="4"/>
</dbReference>
<dbReference type="SMART" id="SM00408">
    <property type="entry name" value="IGc2"/>
    <property type="match status" value="1"/>
</dbReference>
<feature type="domain" description="Ig-like" evidence="6">
    <location>
        <begin position="381"/>
        <end position="463"/>
    </location>
</feature>
<comment type="similarity">
    <text evidence="4">Belongs to the immunoglobulin superfamily. CEA family.</text>
</comment>
<dbReference type="Proteomes" id="UP000694547">
    <property type="component" value="Chromosome 1"/>
</dbReference>
<dbReference type="Pfam" id="PF13927">
    <property type="entry name" value="Ig_3"/>
    <property type="match status" value="1"/>
</dbReference>
<dbReference type="FunFam" id="2.60.40.10:FF:000244">
    <property type="entry name" value="carcinoembryonic antigen-related cell adhesion molecule 16"/>
    <property type="match status" value="1"/>
</dbReference>
<evidence type="ECO:0000256" key="4">
    <source>
        <dbReference type="ARBA" id="ARBA00038222"/>
    </source>
</evidence>
<organism evidence="7 8">
    <name type="scientific">Peromyscus maniculatus bairdii</name>
    <name type="common">Prairie deer mouse</name>
    <dbReference type="NCBI Taxonomy" id="230844"/>
    <lineage>
        <taxon>Eukaryota</taxon>
        <taxon>Metazoa</taxon>
        <taxon>Chordata</taxon>
        <taxon>Craniata</taxon>
        <taxon>Vertebrata</taxon>
        <taxon>Euteleostomi</taxon>
        <taxon>Mammalia</taxon>
        <taxon>Eutheria</taxon>
        <taxon>Euarchontoglires</taxon>
        <taxon>Glires</taxon>
        <taxon>Rodentia</taxon>
        <taxon>Myomorpha</taxon>
        <taxon>Muroidea</taxon>
        <taxon>Cricetidae</taxon>
        <taxon>Neotominae</taxon>
        <taxon>Peromyscus</taxon>
    </lineage>
</organism>
<dbReference type="InterPro" id="IPR050831">
    <property type="entry name" value="CEA_cell_adhesion"/>
</dbReference>
<protein>
    <recommendedName>
        <fullName evidence="6">Ig-like domain-containing protein</fullName>
    </recommendedName>
</protein>
<dbReference type="SUPFAM" id="SSF48726">
    <property type="entry name" value="Immunoglobulin"/>
    <property type="match status" value="4"/>
</dbReference>
<dbReference type="PANTHER" id="PTHR44427:SF1">
    <property type="entry name" value="CARCINOEMBRYONIC ANTIGEN-RELATED CELL ADHESION MOLECULE 1"/>
    <property type="match status" value="1"/>
</dbReference>
<dbReference type="Pfam" id="PF07686">
    <property type="entry name" value="V-set"/>
    <property type="match status" value="1"/>
</dbReference>
<keyword evidence="2" id="KW-0325">Glycoprotein</keyword>
<reference evidence="7" key="3">
    <citation type="submission" date="2025-09" db="UniProtKB">
        <authorList>
            <consortium name="Ensembl"/>
        </authorList>
    </citation>
    <scope>IDENTIFICATION</scope>
</reference>
<dbReference type="InterPro" id="IPR007110">
    <property type="entry name" value="Ig-like_dom"/>
</dbReference>
<dbReference type="InterPro" id="IPR003598">
    <property type="entry name" value="Ig_sub2"/>
</dbReference>
<dbReference type="GO" id="GO:1990782">
    <property type="term" value="F:protein tyrosine kinase binding"/>
    <property type="evidence" value="ECO:0007669"/>
    <property type="project" value="TreeGrafter"/>
</dbReference>
<evidence type="ECO:0000256" key="3">
    <source>
        <dbReference type="ARBA" id="ARBA00023319"/>
    </source>
</evidence>
<dbReference type="CDD" id="cd05774">
    <property type="entry name" value="IgV_CEACAM_D1"/>
    <property type="match status" value="1"/>
</dbReference>
<sequence length="466" mass="52772">MEVCSVLLCKGCTPWRGLLLTASLLSCWHLSTTARFALESVPPEVIEGENAFFLVHNLPENLAAVVWSKRVKSMNHGIVTYALNKDLSVPGPLHSGRETVYRNGSLLLRNVTRKDTGLYTIELLDRLGDIVSTITAYLRVHIFLWTCGHHATSVQPSIESVPPSVAEGGSVLLLVHNPPLNIIAFVWFKWVNSFRKLELVKYLVDRKATLWGSAYTGRETLYSDGSLLLHGVTHKDPGVYTVRFLRTDMRNAEAEVQLKVYASLSVFCNPFTSSQLTIHPEPLYPAKGERVVLQVHNFPEDMLAFTWYKANYRTPFLKVEDHSMARTSFSWGKGMVYYNGTLMLRDVTEKDAGMYTLEVLRKHSKIEKAYAEFYIKKMTQPFVQITDTTFAGHRSVIFTCISPDTDISIRWIFNNQNLQLTERMTLSPTNCGLRIDPVRAEDAGEYQCEVSNRLGLKTSLPVSWPR</sequence>
<evidence type="ECO:0000256" key="2">
    <source>
        <dbReference type="ARBA" id="ARBA00023180"/>
    </source>
</evidence>
<dbReference type="PANTHER" id="PTHR44427">
    <property type="entry name" value="CARCINOEMBRYONIC ANTIGEN-RELATED CELL ADHESION MOLECULE 19"/>
    <property type="match status" value="1"/>
</dbReference>
<keyword evidence="8" id="KW-1185">Reference proteome</keyword>
<feature type="chain" id="PRO_5034073011" description="Ig-like domain-containing protein" evidence="5">
    <location>
        <begin position="34"/>
        <end position="466"/>
    </location>
</feature>